<dbReference type="InterPro" id="IPR002110">
    <property type="entry name" value="Ankyrin_rpt"/>
</dbReference>
<reference evidence="4" key="1">
    <citation type="submission" date="2023-07" db="EMBL/GenBank/DDBJ databases">
        <title>Chromosome-level genome assembly of Artemia franciscana.</title>
        <authorList>
            <person name="Jo E."/>
        </authorList>
    </citation>
    <scope>NUCLEOTIDE SEQUENCE</scope>
    <source>
        <tissue evidence="4">Whole body</tissue>
    </source>
</reference>
<dbReference type="EMBL" id="JAVRJZ010000002">
    <property type="protein sequence ID" value="KAK2726456.1"/>
    <property type="molecule type" value="Genomic_DNA"/>
</dbReference>
<dbReference type="Pfam" id="PF12796">
    <property type="entry name" value="Ank_2"/>
    <property type="match status" value="1"/>
</dbReference>
<proteinExistence type="predicted"/>
<keyword evidence="5" id="KW-1185">Reference proteome</keyword>
<dbReference type="SMART" id="SM00248">
    <property type="entry name" value="ANK"/>
    <property type="match status" value="2"/>
</dbReference>
<gene>
    <name evidence="4" type="ORF">QYM36_000787</name>
</gene>
<dbReference type="Gene3D" id="1.25.40.20">
    <property type="entry name" value="Ankyrin repeat-containing domain"/>
    <property type="match status" value="1"/>
</dbReference>
<protein>
    <submittedName>
        <fullName evidence="4">Uncharacterized protein</fullName>
    </submittedName>
</protein>
<sequence>MNSAKLDMSEKPSLHPAIERGEVAVCNALITNGANVNASDRWGRTPLQIAACQGNIPLCDLLILNGANINGPLDFLAHHFTVLLCKEK</sequence>
<evidence type="ECO:0000256" key="3">
    <source>
        <dbReference type="PROSITE-ProRule" id="PRU00023"/>
    </source>
</evidence>
<comment type="caution">
    <text evidence="4">The sequence shown here is derived from an EMBL/GenBank/DDBJ whole genome shotgun (WGS) entry which is preliminary data.</text>
</comment>
<feature type="repeat" description="ANK" evidence="3">
    <location>
        <begin position="9"/>
        <end position="41"/>
    </location>
</feature>
<evidence type="ECO:0000313" key="4">
    <source>
        <dbReference type="EMBL" id="KAK2726456.1"/>
    </source>
</evidence>
<dbReference type="PROSITE" id="PS50297">
    <property type="entry name" value="ANK_REP_REGION"/>
    <property type="match status" value="2"/>
</dbReference>
<dbReference type="PROSITE" id="PS50088">
    <property type="entry name" value="ANK_REPEAT"/>
    <property type="match status" value="2"/>
</dbReference>
<organism evidence="4 5">
    <name type="scientific">Artemia franciscana</name>
    <name type="common">Brine shrimp</name>
    <name type="synonym">Artemia sanfranciscana</name>
    <dbReference type="NCBI Taxonomy" id="6661"/>
    <lineage>
        <taxon>Eukaryota</taxon>
        <taxon>Metazoa</taxon>
        <taxon>Ecdysozoa</taxon>
        <taxon>Arthropoda</taxon>
        <taxon>Crustacea</taxon>
        <taxon>Branchiopoda</taxon>
        <taxon>Anostraca</taxon>
        <taxon>Artemiidae</taxon>
        <taxon>Artemia</taxon>
    </lineage>
</organism>
<dbReference type="InterPro" id="IPR036770">
    <property type="entry name" value="Ankyrin_rpt-contain_sf"/>
</dbReference>
<dbReference type="AlphaFoldDB" id="A0AA88IGP2"/>
<evidence type="ECO:0000256" key="2">
    <source>
        <dbReference type="ARBA" id="ARBA00023043"/>
    </source>
</evidence>
<evidence type="ECO:0000313" key="5">
    <source>
        <dbReference type="Proteomes" id="UP001187531"/>
    </source>
</evidence>
<keyword evidence="1" id="KW-0677">Repeat</keyword>
<evidence type="ECO:0000256" key="1">
    <source>
        <dbReference type="ARBA" id="ARBA00022737"/>
    </source>
</evidence>
<feature type="repeat" description="ANK" evidence="3">
    <location>
        <begin position="42"/>
        <end position="70"/>
    </location>
</feature>
<accession>A0AA88IGP2</accession>
<name>A0AA88IGP2_ARTSF</name>
<dbReference type="SUPFAM" id="SSF48403">
    <property type="entry name" value="Ankyrin repeat"/>
    <property type="match status" value="1"/>
</dbReference>
<keyword evidence="2 3" id="KW-0040">ANK repeat</keyword>
<dbReference type="Proteomes" id="UP001187531">
    <property type="component" value="Unassembled WGS sequence"/>
</dbReference>
<dbReference type="PANTHER" id="PTHR24171">
    <property type="entry name" value="ANKYRIN REPEAT DOMAIN-CONTAINING PROTEIN 39-RELATED"/>
    <property type="match status" value="1"/>
</dbReference>